<evidence type="ECO:0000256" key="4">
    <source>
        <dbReference type="ARBA" id="ARBA00023136"/>
    </source>
</evidence>
<accession>A0A5C5TSQ8</accession>
<organism evidence="7 8">
    <name type="scientific">Luteimonas marina</name>
    <dbReference type="NCBI Taxonomy" id="488485"/>
    <lineage>
        <taxon>Bacteria</taxon>
        <taxon>Pseudomonadati</taxon>
        <taxon>Pseudomonadota</taxon>
        <taxon>Gammaproteobacteria</taxon>
        <taxon>Lysobacterales</taxon>
        <taxon>Lysobacteraceae</taxon>
        <taxon>Luteimonas</taxon>
    </lineage>
</organism>
<dbReference type="EMBL" id="VOHK01000011">
    <property type="protein sequence ID" value="TWT17291.1"/>
    <property type="molecule type" value="Genomic_DNA"/>
</dbReference>
<evidence type="ECO:0000313" key="7">
    <source>
        <dbReference type="EMBL" id="TWT17291.1"/>
    </source>
</evidence>
<evidence type="ECO:0000256" key="2">
    <source>
        <dbReference type="ARBA" id="ARBA00022692"/>
    </source>
</evidence>
<feature type="transmembrane region" description="Helical" evidence="6">
    <location>
        <begin position="203"/>
        <end position="221"/>
    </location>
</feature>
<feature type="transmembrane region" description="Helical" evidence="6">
    <location>
        <begin position="59"/>
        <end position="80"/>
    </location>
</feature>
<evidence type="ECO:0000256" key="5">
    <source>
        <dbReference type="SAM" id="MobiDB-lite"/>
    </source>
</evidence>
<dbReference type="InterPro" id="IPR007688">
    <property type="entry name" value="Conjugal_tfr_TrbL/VirB6"/>
</dbReference>
<dbReference type="AlphaFoldDB" id="A0A5C5TSQ8"/>
<feature type="compositionally biased region" description="Gly residues" evidence="5">
    <location>
        <begin position="332"/>
        <end position="342"/>
    </location>
</feature>
<protein>
    <submittedName>
        <fullName evidence="7">Type IV secretion system protein</fullName>
    </submittedName>
</protein>
<name>A0A5C5TSQ8_9GAMM</name>
<keyword evidence="3 6" id="KW-1133">Transmembrane helix</keyword>
<keyword evidence="8" id="KW-1185">Reference proteome</keyword>
<feature type="transmembrane region" description="Helical" evidence="6">
    <location>
        <begin position="233"/>
        <end position="264"/>
    </location>
</feature>
<feature type="region of interest" description="Disordered" evidence="5">
    <location>
        <begin position="320"/>
        <end position="368"/>
    </location>
</feature>
<feature type="compositionally biased region" description="Low complexity" evidence="5">
    <location>
        <begin position="350"/>
        <end position="359"/>
    </location>
</feature>
<dbReference type="GO" id="GO:0030255">
    <property type="term" value="P:protein secretion by the type IV secretion system"/>
    <property type="evidence" value="ECO:0007669"/>
    <property type="project" value="InterPro"/>
</dbReference>
<evidence type="ECO:0000256" key="3">
    <source>
        <dbReference type="ARBA" id="ARBA00022989"/>
    </source>
</evidence>
<reference evidence="7 8" key="1">
    <citation type="journal article" date="2008" name="Int. J. Syst. Evol. Microbiol.">
        <title>Luteimonas marina sp. nov., isolated from seawater.</title>
        <authorList>
            <person name="Baik K.S."/>
            <person name="Park S.C."/>
            <person name="Kim M.S."/>
            <person name="Kim E.M."/>
            <person name="Park C."/>
            <person name="Chun J."/>
            <person name="Seong C.N."/>
        </authorList>
    </citation>
    <scope>NUCLEOTIDE SEQUENCE [LARGE SCALE GENOMIC DNA]</scope>
    <source>
        <strain evidence="7 8">FR1330</strain>
    </source>
</reference>
<comment type="caution">
    <text evidence="7">The sequence shown here is derived from an EMBL/GenBank/DDBJ whole genome shotgun (WGS) entry which is preliminary data.</text>
</comment>
<keyword evidence="4 6" id="KW-0472">Membrane</keyword>
<dbReference type="Pfam" id="PF04610">
    <property type="entry name" value="TrbL"/>
    <property type="match status" value="1"/>
</dbReference>
<gene>
    <name evidence="7" type="ORF">FQY83_17235</name>
</gene>
<evidence type="ECO:0000256" key="6">
    <source>
        <dbReference type="SAM" id="Phobius"/>
    </source>
</evidence>
<comment type="subcellular location">
    <subcellularLocation>
        <location evidence="1">Membrane</location>
        <topology evidence="1">Multi-pass membrane protein</topology>
    </subcellularLocation>
</comment>
<evidence type="ECO:0000256" key="1">
    <source>
        <dbReference type="ARBA" id="ARBA00004141"/>
    </source>
</evidence>
<feature type="transmembrane region" description="Helical" evidence="6">
    <location>
        <begin position="284"/>
        <end position="309"/>
    </location>
</feature>
<keyword evidence="2 6" id="KW-0812">Transmembrane</keyword>
<sequence length="368" mass="38267">MSCAQGTEMDGGILTLAGTLLDFIPLQAGLPSFVFFHEINSFIDDELIHEYLPNLGTRVIQVLGGIGVLILTLWIMIQGYRIMTGTSRESMMALVVGALRATFIVGIALGLGASFGSIYGTVTDGLSSTINETMTGDADGEGAYENIDRTLAILQAALVVVDSVDSTHDEETREQKDRTLALITAGLGLPAITAAAAIMLNKFAIGLVLALGPLFILCLLFEQTKPLFHKWLLYGIGAIFSMAVLTVTVTLALDMVIAVGMAFWVSSMIPGVGMPGSENVTSMAMQQGGLGLILTTLIVSAPPIAAMLFQGTLGQFSPYNAFQPQPQQGSPGNPGGTMGGYGNAPPAPAGPAQTGAGNPSSRAVHGFG</sequence>
<dbReference type="Proteomes" id="UP000319980">
    <property type="component" value="Unassembled WGS sequence"/>
</dbReference>
<evidence type="ECO:0000313" key="8">
    <source>
        <dbReference type="Proteomes" id="UP000319980"/>
    </source>
</evidence>
<proteinExistence type="predicted"/>
<dbReference type="GO" id="GO:0016020">
    <property type="term" value="C:membrane"/>
    <property type="evidence" value="ECO:0007669"/>
    <property type="project" value="UniProtKB-SubCell"/>
</dbReference>
<feature type="transmembrane region" description="Helical" evidence="6">
    <location>
        <begin position="92"/>
        <end position="119"/>
    </location>
</feature>